<proteinExistence type="predicted"/>
<protein>
    <submittedName>
        <fullName evidence="1">Uncharacterized protein</fullName>
    </submittedName>
</protein>
<keyword evidence="2" id="KW-1185">Reference proteome</keyword>
<dbReference type="EMBL" id="NMUH01000148">
    <property type="protein sequence ID" value="MQL72964.1"/>
    <property type="molecule type" value="Genomic_DNA"/>
</dbReference>
<evidence type="ECO:0000313" key="1">
    <source>
        <dbReference type="EMBL" id="MQL72964.1"/>
    </source>
</evidence>
<organism evidence="1 2">
    <name type="scientific">Colocasia esculenta</name>
    <name type="common">Wild taro</name>
    <name type="synonym">Arum esculentum</name>
    <dbReference type="NCBI Taxonomy" id="4460"/>
    <lineage>
        <taxon>Eukaryota</taxon>
        <taxon>Viridiplantae</taxon>
        <taxon>Streptophyta</taxon>
        <taxon>Embryophyta</taxon>
        <taxon>Tracheophyta</taxon>
        <taxon>Spermatophyta</taxon>
        <taxon>Magnoliopsida</taxon>
        <taxon>Liliopsida</taxon>
        <taxon>Araceae</taxon>
        <taxon>Aroideae</taxon>
        <taxon>Colocasieae</taxon>
        <taxon>Colocasia</taxon>
    </lineage>
</organism>
<sequence length="143" mass="15732">MCEPRLWNSFIRRFEASSDVPQRLDRALNIRERLPHTGVQQKSTQNSDQESFEDSLALAEEGFSGLNLCLWIFQEASTPSTSFLHVSSLHKFLTVVSTQSTCVSTLPVVSTQSVGVSTQSACGVDTVHLCVDTSSLSQKPVLK</sequence>
<comment type="caution">
    <text evidence="1">The sequence shown here is derived from an EMBL/GenBank/DDBJ whole genome shotgun (WGS) entry which is preliminary data.</text>
</comment>
<dbReference type="AlphaFoldDB" id="A0A843TU88"/>
<name>A0A843TU88_COLES</name>
<gene>
    <name evidence="1" type="ORF">Taro_005307</name>
</gene>
<evidence type="ECO:0000313" key="2">
    <source>
        <dbReference type="Proteomes" id="UP000652761"/>
    </source>
</evidence>
<accession>A0A843TU88</accession>
<reference evidence="1" key="1">
    <citation type="submission" date="2017-07" db="EMBL/GenBank/DDBJ databases">
        <title>Taro Niue Genome Assembly and Annotation.</title>
        <authorList>
            <person name="Atibalentja N."/>
            <person name="Keating K."/>
            <person name="Fields C.J."/>
        </authorList>
    </citation>
    <scope>NUCLEOTIDE SEQUENCE</scope>
    <source>
        <strain evidence="1">Niue_2</strain>
        <tissue evidence="1">Leaf</tissue>
    </source>
</reference>
<dbReference type="Proteomes" id="UP000652761">
    <property type="component" value="Unassembled WGS sequence"/>
</dbReference>